<name>A0A095SSL0_9FLAO</name>
<dbReference type="PANTHER" id="PTHR30250:SF10">
    <property type="entry name" value="LIPOPOLYSACCHARIDE BIOSYNTHESIS PROTEIN WZXC"/>
    <property type="match status" value="1"/>
</dbReference>
<feature type="transmembrane region" description="Helical" evidence="7">
    <location>
        <begin position="412"/>
        <end position="431"/>
    </location>
</feature>
<accession>A0A095SSL0</accession>
<feature type="transmembrane region" description="Helical" evidence="7">
    <location>
        <begin position="437"/>
        <end position="461"/>
    </location>
</feature>
<dbReference type="OrthoDB" id="9770347at2"/>
<dbReference type="GO" id="GO:0005886">
    <property type="term" value="C:plasma membrane"/>
    <property type="evidence" value="ECO:0007669"/>
    <property type="project" value="UniProtKB-SubCell"/>
</dbReference>
<sequence length="475" mass="53878">MNLKSKVKQGLKWTFVDQVLSQIIFLIFGIFLARILTPSMFGIVGMITIFSNFAILFIDLGFSAALIQKKEVTQAHYSSVFWLNLVIGFLMYLLFYISAPLISKFYNQPELIILIRIICLSFIIASFSSVQANILIKELQFKKKVIINWIAMLIGYVVAFILAYKGYGVWALVIMTLTTAILNTLLYWIASKWFPLFFFEWNKIKELSNYGLNFLGDTSVNYWSRNFDNFIIAKVLGSTDLGIYSRAYSLMLLPLRNITTIVTKVMFPAFSQKQDDIELLKKYYLNIIQYIALITFPLMIGLSLVSMEFVLLFFGNKWSAMIPILSILSGLGAIQSIVSLNGLIYNSLGKVNIAFKVSIFSNIVLIIAFTIGVNYGIIGVSYSYLIASALLFIPIYKMAIKQLNVTLKEVFFVLKGVIIATSIMAIILFLFNSFSNLSLLIGFVVKIAIGFIVYFSVLVLLERKLLINLKKKLNF</sequence>
<protein>
    <submittedName>
        <fullName evidence="8">Uncharacterized protein</fullName>
    </submittedName>
</protein>
<keyword evidence="3" id="KW-1003">Cell membrane</keyword>
<proteinExistence type="inferred from homology"/>
<dbReference type="EMBL" id="JRHH01000004">
    <property type="protein sequence ID" value="KGD67596.1"/>
    <property type="molecule type" value="Genomic_DNA"/>
</dbReference>
<keyword evidence="5 7" id="KW-1133">Transmembrane helix</keyword>
<gene>
    <name evidence="8" type="ORF">LG45_10710</name>
</gene>
<keyword evidence="4 7" id="KW-0812">Transmembrane</keyword>
<evidence type="ECO:0000313" key="8">
    <source>
        <dbReference type="EMBL" id="KGD67596.1"/>
    </source>
</evidence>
<dbReference type="NCBIfam" id="NF007773">
    <property type="entry name" value="PRK10459.1"/>
    <property type="match status" value="1"/>
</dbReference>
<comment type="caution">
    <text evidence="8">The sequence shown here is derived from an EMBL/GenBank/DDBJ whole genome shotgun (WGS) entry which is preliminary data.</text>
</comment>
<evidence type="ECO:0000256" key="4">
    <source>
        <dbReference type="ARBA" id="ARBA00022692"/>
    </source>
</evidence>
<keyword evidence="6 7" id="KW-0472">Membrane</keyword>
<feature type="transmembrane region" description="Helical" evidence="7">
    <location>
        <begin position="382"/>
        <end position="400"/>
    </location>
</feature>
<feature type="transmembrane region" description="Helical" evidence="7">
    <location>
        <begin position="43"/>
        <end position="67"/>
    </location>
</feature>
<organism evidence="8 9">
    <name type="scientific">Flavobacterium aquatile LMG 4008 = ATCC 11947</name>
    <dbReference type="NCBI Taxonomy" id="1453498"/>
    <lineage>
        <taxon>Bacteria</taxon>
        <taxon>Pseudomonadati</taxon>
        <taxon>Bacteroidota</taxon>
        <taxon>Flavobacteriia</taxon>
        <taxon>Flavobacteriales</taxon>
        <taxon>Flavobacteriaceae</taxon>
        <taxon>Flavobacterium</taxon>
    </lineage>
</organism>
<reference evidence="8 9" key="1">
    <citation type="submission" date="2014-09" db="EMBL/GenBank/DDBJ databases">
        <title>Whole Genome Shotgun of Flavobacterium aquatile LMG 4008.</title>
        <authorList>
            <person name="Gale A.N."/>
            <person name="Pipes S.E."/>
            <person name="Newman J.D."/>
        </authorList>
    </citation>
    <scope>NUCLEOTIDE SEQUENCE [LARGE SCALE GENOMIC DNA]</scope>
    <source>
        <strain evidence="8 9">LMG 4008</strain>
    </source>
</reference>
<comment type="subcellular location">
    <subcellularLocation>
        <location evidence="1">Cell membrane</location>
        <topology evidence="1">Multi-pass membrane protein</topology>
    </subcellularLocation>
</comment>
<evidence type="ECO:0000256" key="2">
    <source>
        <dbReference type="ARBA" id="ARBA00007430"/>
    </source>
</evidence>
<feature type="transmembrane region" description="Helical" evidence="7">
    <location>
        <begin position="20"/>
        <end position="37"/>
    </location>
</feature>
<evidence type="ECO:0000256" key="1">
    <source>
        <dbReference type="ARBA" id="ARBA00004651"/>
    </source>
</evidence>
<feature type="transmembrane region" description="Helical" evidence="7">
    <location>
        <begin position="170"/>
        <end position="190"/>
    </location>
</feature>
<evidence type="ECO:0000256" key="3">
    <source>
        <dbReference type="ARBA" id="ARBA00022475"/>
    </source>
</evidence>
<dbReference type="PANTHER" id="PTHR30250">
    <property type="entry name" value="PST FAMILY PREDICTED COLANIC ACID TRANSPORTER"/>
    <property type="match status" value="1"/>
</dbReference>
<feature type="transmembrane region" description="Helical" evidence="7">
    <location>
        <begin position="111"/>
        <end position="134"/>
    </location>
</feature>
<feature type="transmembrane region" description="Helical" evidence="7">
    <location>
        <begin position="320"/>
        <end position="345"/>
    </location>
</feature>
<comment type="similarity">
    <text evidence="2">Belongs to the polysaccharide synthase family.</text>
</comment>
<dbReference type="RefSeq" id="WP_035126934.1">
    <property type="nucleotide sequence ID" value="NZ_JRHH01000004.1"/>
</dbReference>
<keyword evidence="9" id="KW-1185">Reference proteome</keyword>
<evidence type="ECO:0000313" key="9">
    <source>
        <dbReference type="Proteomes" id="UP000029554"/>
    </source>
</evidence>
<dbReference type="Pfam" id="PF13440">
    <property type="entry name" value="Polysacc_synt_3"/>
    <property type="match status" value="1"/>
</dbReference>
<evidence type="ECO:0000256" key="5">
    <source>
        <dbReference type="ARBA" id="ARBA00022989"/>
    </source>
</evidence>
<dbReference type="AlphaFoldDB" id="A0A095SSL0"/>
<dbReference type="CDD" id="cd13127">
    <property type="entry name" value="MATE_tuaB_like"/>
    <property type="match status" value="1"/>
</dbReference>
<feature type="transmembrane region" description="Helical" evidence="7">
    <location>
        <begin position="79"/>
        <end position="99"/>
    </location>
</feature>
<evidence type="ECO:0000256" key="7">
    <source>
        <dbReference type="SAM" id="Phobius"/>
    </source>
</evidence>
<dbReference type="Proteomes" id="UP000029554">
    <property type="component" value="Unassembled WGS sequence"/>
</dbReference>
<dbReference type="STRING" id="1453498.LG45_10710"/>
<dbReference type="InterPro" id="IPR050833">
    <property type="entry name" value="Poly_Biosynth_Transport"/>
</dbReference>
<feature type="transmembrane region" description="Helical" evidence="7">
    <location>
        <begin position="357"/>
        <end position="376"/>
    </location>
</feature>
<feature type="transmembrane region" description="Helical" evidence="7">
    <location>
        <begin position="290"/>
        <end position="314"/>
    </location>
</feature>
<dbReference type="eggNOG" id="COG2244">
    <property type="taxonomic scope" value="Bacteria"/>
</dbReference>
<evidence type="ECO:0000256" key="6">
    <source>
        <dbReference type="ARBA" id="ARBA00023136"/>
    </source>
</evidence>
<feature type="transmembrane region" description="Helical" evidence="7">
    <location>
        <begin position="146"/>
        <end position="164"/>
    </location>
</feature>